<name>A0A2G9S7A8_AQUCT</name>
<dbReference type="GO" id="GO:0031085">
    <property type="term" value="C:BLOC-3 complex"/>
    <property type="evidence" value="ECO:0007669"/>
    <property type="project" value="TreeGrafter"/>
</dbReference>
<protein>
    <submittedName>
        <fullName evidence="2">Uncharacterized protein</fullName>
    </submittedName>
</protein>
<feature type="compositionally biased region" description="Basic and acidic residues" evidence="1">
    <location>
        <begin position="56"/>
        <end position="72"/>
    </location>
</feature>
<dbReference type="GO" id="GO:0006605">
    <property type="term" value="P:protein targeting"/>
    <property type="evidence" value="ECO:0007669"/>
    <property type="project" value="TreeGrafter"/>
</dbReference>
<gene>
    <name evidence="2" type="ORF">AB205_0076460</name>
</gene>
<feature type="compositionally biased region" description="Polar residues" evidence="1">
    <location>
        <begin position="28"/>
        <end position="47"/>
    </location>
</feature>
<dbReference type="PANTHER" id="PTHR14407:SF9">
    <property type="entry name" value="BLOC-3 COMPLEX MEMBER HPS4"/>
    <property type="match status" value="1"/>
</dbReference>
<evidence type="ECO:0000313" key="3">
    <source>
        <dbReference type="Proteomes" id="UP000228934"/>
    </source>
</evidence>
<organism evidence="2 3">
    <name type="scientific">Aquarana catesbeiana</name>
    <name type="common">American bullfrog</name>
    <name type="synonym">Rana catesbeiana</name>
    <dbReference type="NCBI Taxonomy" id="8400"/>
    <lineage>
        <taxon>Eukaryota</taxon>
        <taxon>Metazoa</taxon>
        <taxon>Chordata</taxon>
        <taxon>Craniata</taxon>
        <taxon>Vertebrata</taxon>
        <taxon>Euteleostomi</taxon>
        <taxon>Amphibia</taxon>
        <taxon>Batrachia</taxon>
        <taxon>Anura</taxon>
        <taxon>Neobatrachia</taxon>
        <taxon>Ranoidea</taxon>
        <taxon>Ranidae</taxon>
        <taxon>Aquarana</taxon>
    </lineage>
</organism>
<sequence length="207" mass="23189">MKECRAVQAEMLATLQSFRATVEKWQEAPSTRESSPSQDGTSASYTGGSQGLAPYSDEKEAEALDQNSRKDGEDSDLANLIDSLITERTQAARAQEDVQSKALGCSVDVADVSCKCFLDDLVGLFRFYNGPLWHAYQVRSQAELNEEWNLYLEHMQNTPELHQIFNSLSHLDKTKVDPLLLLKAALILQTCQRFPHVLAGCIMYNNR</sequence>
<feature type="region of interest" description="Disordered" evidence="1">
    <location>
        <begin position="23"/>
        <end position="76"/>
    </location>
</feature>
<dbReference type="Proteomes" id="UP000228934">
    <property type="component" value="Unassembled WGS sequence"/>
</dbReference>
<evidence type="ECO:0000313" key="2">
    <source>
        <dbReference type="EMBL" id="PIO36026.1"/>
    </source>
</evidence>
<dbReference type="AlphaFoldDB" id="A0A2G9S7A8"/>
<dbReference type="GO" id="GO:0031410">
    <property type="term" value="C:cytoplasmic vesicle"/>
    <property type="evidence" value="ECO:0007669"/>
    <property type="project" value="TreeGrafter"/>
</dbReference>
<dbReference type="OrthoDB" id="16754at2759"/>
<accession>A0A2G9S7A8</accession>
<reference evidence="3" key="1">
    <citation type="journal article" date="2017" name="Nat. Commun.">
        <title>The North American bullfrog draft genome provides insight into hormonal regulation of long noncoding RNA.</title>
        <authorList>
            <person name="Hammond S.A."/>
            <person name="Warren R.L."/>
            <person name="Vandervalk B.P."/>
            <person name="Kucuk E."/>
            <person name="Khan H."/>
            <person name="Gibb E.A."/>
            <person name="Pandoh P."/>
            <person name="Kirk H."/>
            <person name="Zhao Y."/>
            <person name="Jones M."/>
            <person name="Mungall A.J."/>
            <person name="Coope R."/>
            <person name="Pleasance S."/>
            <person name="Moore R.A."/>
            <person name="Holt R.A."/>
            <person name="Round J.M."/>
            <person name="Ohora S."/>
            <person name="Walle B.V."/>
            <person name="Veldhoen N."/>
            <person name="Helbing C.C."/>
            <person name="Birol I."/>
        </authorList>
    </citation>
    <scope>NUCLEOTIDE SEQUENCE [LARGE SCALE GENOMIC DNA]</scope>
</reference>
<dbReference type="GO" id="GO:1903232">
    <property type="term" value="P:melanosome assembly"/>
    <property type="evidence" value="ECO:0007669"/>
    <property type="project" value="TreeGrafter"/>
</dbReference>
<dbReference type="GO" id="GO:0005085">
    <property type="term" value="F:guanyl-nucleotide exchange factor activity"/>
    <property type="evidence" value="ECO:0007669"/>
    <property type="project" value="TreeGrafter"/>
</dbReference>
<dbReference type="GO" id="GO:0031267">
    <property type="term" value="F:small GTPase binding"/>
    <property type="evidence" value="ECO:0007669"/>
    <property type="project" value="TreeGrafter"/>
</dbReference>
<dbReference type="InterPro" id="IPR026091">
    <property type="entry name" value="HPS4"/>
</dbReference>
<keyword evidence="3" id="KW-1185">Reference proteome</keyword>
<dbReference type="PANTHER" id="PTHR14407">
    <property type="entry name" value="HERMANSKY-PUDLAK SYNDROME 4 PROTEIN LIGHT-EAR PROTEIN-RELATED"/>
    <property type="match status" value="1"/>
</dbReference>
<dbReference type="GO" id="GO:0005765">
    <property type="term" value="C:lysosomal membrane"/>
    <property type="evidence" value="ECO:0007669"/>
    <property type="project" value="TreeGrafter"/>
</dbReference>
<dbReference type="EMBL" id="KV926685">
    <property type="protein sequence ID" value="PIO36026.1"/>
    <property type="molecule type" value="Genomic_DNA"/>
</dbReference>
<proteinExistence type="predicted"/>
<evidence type="ECO:0000256" key="1">
    <source>
        <dbReference type="SAM" id="MobiDB-lite"/>
    </source>
</evidence>